<dbReference type="AlphaFoldDB" id="A0A177AYW3"/>
<evidence type="ECO:0000313" key="2">
    <source>
        <dbReference type="Proteomes" id="UP000078046"/>
    </source>
</evidence>
<evidence type="ECO:0000313" key="1">
    <source>
        <dbReference type="EMBL" id="OAF67227.1"/>
    </source>
</evidence>
<sequence>MQPLYTTDKIFIFSGNNKTKEIISRYDELSYLIAITRTEYPKVIQLKLNHFLKKKYEQLINQVQNLKSIEKDKMEFIIDETPQNDFQHLDSFTVFENLRLSHQD</sequence>
<comment type="caution">
    <text evidence="1">The sequence shown here is derived from an EMBL/GenBank/DDBJ whole genome shotgun (WGS) entry which is preliminary data.</text>
</comment>
<proteinExistence type="predicted"/>
<gene>
    <name evidence="1" type="ORF">A3Q56_05056</name>
</gene>
<accession>A0A177AYW3</accession>
<reference evidence="1 2" key="1">
    <citation type="submission" date="2016-04" db="EMBL/GenBank/DDBJ databases">
        <title>The genome of Intoshia linei affirms orthonectids as highly simplified spiralians.</title>
        <authorList>
            <person name="Mikhailov K.V."/>
            <person name="Slusarev G.S."/>
            <person name="Nikitin M.A."/>
            <person name="Logacheva M.D."/>
            <person name="Penin A."/>
            <person name="Aleoshin V."/>
            <person name="Panchin Y.V."/>
        </authorList>
    </citation>
    <scope>NUCLEOTIDE SEQUENCE [LARGE SCALE GENOMIC DNA]</scope>
    <source>
        <strain evidence="1">Intl2013</strain>
        <tissue evidence="1">Whole animal</tissue>
    </source>
</reference>
<dbReference type="EMBL" id="LWCA01000716">
    <property type="protein sequence ID" value="OAF67227.1"/>
    <property type="molecule type" value="Genomic_DNA"/>
</dbReference>
<dbReference type="Proteomes" id="UP000078046">
    <property type="component" value="Unassembled WGS sequence"/>
</dbReference>
<organism evidence="1 2">
    <name type="scientific">Intoshia linei</name>
    <dbReference type="NCBI Taxonomy" id="1819745"/>
    <lineage>
        <taxon>Eukaryota</taxon>
        <taxon>Metazoa</taxon>
        <taxon>Spiralia</taxon>
        <taxon>Lophotrochozoa</taxon>
        <taxon>Mesozoa</taxon>
        <taxon>Orthonectida</taxon>
        <taxon>Rhopaluridae</taxon>
        <taxon>Intoshia</taxon>
    </lineage>
</organism>
<protein>
    <submittedName>
        <fullName evidence="1">Uncharacterized protein</fullName>
    </submittedName>
</protein>
<keyword evidence="2" id="KW-1185">Reference proteome</keyword>
<name>A0A177AYW3_9BILA</name>